<dbReference type="AlphaFoldDB" id="A0A1G8B5T9"/>
<dbReference type="Proteomes" id="UP000183263">
    <property type="component" value="Unassembled WGS sequence"/>
</dbReference>
<dbReference type="EMBL" id="FNDN01000001">
    <property type="protein sequence ID" value="SDH28622.1"/>
    <property type="molecule type" value="Genomic_DNA"/>
</dbReference>
<keyword evidence="2" id="KW-1185">Reference proteome</keyword>
<proteinExistence type="predicted"/>
<gene>
    <name evidence="1" type="ORF">SAMN05444695_101668</name>
</gene>
<accession>A0A1G8B5T9</accession>
<sequence length="80" mass="8275">MTVVHHFSSGLGSGQMTGSSANAFTGASSAVWSSYPVVGIGPRAVGQAAVMAWCSFEWAISILRDLAFSAIGTVTRRTPL</sequence>
<organism evidence="1 2">
    <name type="scientific">Rhodococcus triatomae</name>
    <dbReference type="NCBI Taxonomy" id="300028"/>
    <lineage>
        <taxon>Bacteria</taxon>
        <taxon>Bacillati</taxon>
        <taxon>Actinomycetota</taxon>
        <taxon>Actinomycetes</taxon>
        <taxon>Mycobacteriales</taxon>
        <taxon>Nocardiaceae</taxon>
        <taxon>Rhodococcus</taxon>
    </lineage>
</organism>
<reference evidence="1 2" key="1">
    <citation type="submission" date="2016-10" db="EMBL/GenBank/DDBJ databases">
        <authorList>
            <person name="de Groot N.N."/>
        </authorList>
    </citation>
    <scope>NUCLEOTIDE SEQUENCE [LARGE SCALE GENOMIC DNA]</scope>
    <source>
        <strain evidence="1 2">DSM 44892</strain>
    </source>
</reference>
<evidence type="ECO:0000313" key="2">
    <source>
        <dbReference type="Proteomes" id="UP000183263"/>
    </source>
</evidence>
<protein>
    <submittedName>
        <fullName evidence="1">Uncharacterized protein</fullName>
    </submittedName>
</protein>
<evidence type="ECO:0000313" key="1">
    <source>
        <dbReference type="EMBL" id="SDH28622.1"/>
    </source>
</evidence>
<name>A0A1G8B5T9_9NOCA</name>